<gene>
    <name evidence="1" type="ORF">CMUS01_02789</name>
</gene>
<keyword evidence="2" id="KW-1185">Reference proteome</keyword>
<reference evidence="1" key="1">
    <citation type="journal article" date="2020" name="Phytopathology">
        <title>Genome Sequence Resources of Colletotrichum truncatum, C. plurivorum, C. musicola, and C. sojae: Four Species Pathogenic to Soybean (Glycine max).</title>
        <authorList>
            <person name="Rogerio F."/>
            <person name="Boufleur T.R."/>
            <person name="Ciampi-Guillardi M."/>
            <person name="Sukno S.A."/>
            <person name="Thon M.R."/>
            <person name="Massola Junior N.S."/>
            <person name="Baroncelli R."/>
        </authorList>
    </citation>
    <scope>NUCLEOTIDE SEQUENCE</scope>
    <source>
        <strain evidence="1">LFN0074</strain>
    </source>
</reference>
<dbReference type="AlphaFoldDB" id="A0A8H6U6S9"/>
<protein>
    <submittedName>
        <fullName evidence="1">Uncharacterized protein</fullName>
    </submittedName>
</protein>
<comment type="caution">
    <text evidence="1">The sequence shown here is derived from an EMBL/GenBank/DDBJ whole genome shotgun (WGS) entry which is preliminary data.</text>
</comment>
<dbReference type="Proteomes" id="UP000639643">
    <property type="component" value="Unassembled WGS sequence"/>
</dbReference>
<dbReference type="EMBL" id="WIGM01000061">
    <property type="protein sequence ID" value="KAF6842728.1"/>
    <property type="molecule type" value="Genomic_DNA"/>
</dbReference>
<accession>A0A8H6U6S9</accession>
<proteinExistence type="predicted"/>
<evidence type="ECO:0000313" key="1">
    <source>
        <dbReference type="EMBL" id="KAF6842728.1"/>
    </source>
</evidence>
<organism evidence="1 2">
    <name type="scientific">Colletotrichum musicola</name>
    <dbReference type="NCBI Taxonomy" id="2175873"/>
    <lineage>
        <taxon>Eukaryota</taxon>
        <taxon>Fungi</taxon>
        <taxon>Dikarya</taxon>
        <taxon>Ascomycota</taxon>
        <taxon>Pezizomycotina</taxon>
        <taxon>Sordariomycetes</taxon>
        <taxon>Hypocreomycetidae</taxon>
        <taxon>Glomerellales</taxon>
        <taxon>Glomerellaceae</taxon>
        <taxon>Colletotrichum</taxon>
        <taxon>Colletotrichum orchidearum species complex</taxon>
    </lineage>
</organism>
<sequence length="86" mass="9298">MADSVALLLPLGSGLTHVSSLTILIAIFTKPVTEDPPQCHAQLRDRTHWPLPAHHPLDWDGNTSTQAPSRVESSRVLGFVHETAGP</sequence>
<evidence type="ECO:0000313" key="2">
    <source>
        <dbReference type="Proteomes" id="UP000639643"/>
    </source>
</evidence>
<name>A0A8H6U6S9_9PEZI</name>